<accession>A0A8B6XCN1</accession>
<keyword evidence="1" id="KW-1185">Reference proteome</keyword>
<organism evidence="1 2">
    <name type="scientific">Derxia gummosa DSM 723</name>
    <dbReference type="NCBI Taxonomy" id="1121388"/>
    <lineage>
        <taxon>Bacteria</taxon>
        <taxon>Pseudomonadati</taxon>
        <taxon>Pseudomonadota</taxon>
        <taxon>Betaproteobacteria</taxon>
        <taxon>Burkholderiales</taxon>
        <taxon>Alcaligenaceae</taxon>
        <taxon>Derxia</taxon>
    </lineage>
</organism>
<reference evidence="2" key="1">
    <citation type="submission" date="2025-08" db="UniProtKB">
        <authorList>
            <consortium name="RefSeq"/>
        </authorList>
    </citation>
    <scope>IDENTIFICATION</scope>
</reference>
<proteinExistence type="predicted"/>
<dbReference type="AlphaFoldDB" id="A0A8B6XCN1"/>
<dbReference type="RefSeq" id="WP_156924393.1">
    <property type="nucleotide sequence ID" value="NZ_AXWS01000013.1"/>
</dbReference>
<dbReference type="Proteomes" id="UP000675920">
    <property type="component" value="Unplaced"/>
</dbReference>
<sequence>MTKTASFPLANSDLRVLPVKHQRPAEDRAGQVRGCLHASKPGRAALLETKLLLHSAQCRPVR</sequence>
<evidence type="ECO:0000313" key="2">
    <source>
        <dbReference type="RefSeq" id="WP_156924393.1"/>
    </source>
</evidence>
<protein>
    <submittedName>
        <fullName evidence="2">Uncharacterized protein</fullName>
    </submittedName>
</protein>
<name>A0A8B6XCN1_9BURK</name>
<evidence type="ECO:0000313" key="1">
    <source>
        <dbReference type="Proteomes" id="UP000675920"/>
    </source>
</evidence>